<organism evidence="2 3">
    <name type="scientific">Kribbella orskensis</name>
    <dbReference type="NCBI Taxonomy" id="2512216"/>
    <lineage>
        <taxon>Bacteria</taxon>
        <taxon>Bacillati</taxon>
        <taxon>Actinomycetota</taxon>
        <taxon>Actinomycetes</taxon>
        <taxon>Propionibacteriales</taxon>
        <taxon>Kribbellaceae</taxon>
        <taxon>Kribbella</taxon>
    </lineage>
</organism>
<dbReference type="EMBL" id="SLWM01000001">
    <property type="protein sequence ID" value="TCO31637.1"/>
    <property type="molecule type" value="Genomic_DNA"/>
</dbReference>
<keyword evidence="3" id="KW-1185">Reference proteome</keyword>
<dbReference type="RefSeq" id="WP_132187350.1">
    <property type="nucleotide sequence ID" value="NZ_SLWM01000001.1"/>
</dbReference>
<reference evidence="2 3" key="1">
    <citation type="journal article" date="2015" name="Stand. Genomic Sci.">
        <title>Genomic Encyclopedia of Bacterial and Archaeal Type Strains, Phase III: the genomes of soil and plant-associated and newly described type strains.</title>
        <authorList>
            <person name="Whitman W.B."/>
            <person name="Woyke T."/>
            <person name="Klenk H.P."/>
            <person name="Zhou Y."/>
            <person name="Lilburn T.G."/>
            <person name="Beck B.J."/>
            <person name="De Vos P."/>
            <person name="Vandamme P."/>
            <person name="Eisen J.A."/>
            <person name="Garrity G."/>
            <person name="Hugenholtz P."/>
            <person name="Kyrpides N.C."/>
        </authorList>
    </citation>
    <scope>NUCLEOTIDE SEQUENCE [LARGE SCALE GENOMIC DNA]</scope>
    <source>
        <strain evidence="2 3">VKM Ac-2538</strain>
    </source>
</reference>
<accession>A0ABY2BUG9</accession>
<proteinExistence type="predicted"/>
<dbReference type="Proteomes" id="UP000295818">
    <property type="component" value="Unassembled WGS sequence"/>
</dbReference>
<dbReference type="PANTHER" id="PTHR34109:SF1">
    <property type="entry name" value="VOC DOMAIN-CONTAINING PROTEIN"/>
    <property type="match status" value="1"/>
</dbReference>
<protein>
    <submittedName>
        <fullName evidence="2">PhnB protein</fullName>
    </submittedName>
</protein>
<sequence>MGIQPQLSVRRGRAAVEFYRQAFGAIEVYRVGGTDENPEVVSQLRIGEDLFWVSDESPEHENFSPESIGGGTVRMLLIVADPDTSVAQAVAAGAAEVAQVTDEHGWRLGRVRDPFGHHWEIGKPLVEWPPHLH</sequence>
<dbReference type="InterPro" id="IPR041581">
    <property type="entry name" value="Glyoxalase_6"/>
</dbReference>
<evidence type="ECO:0000313" key="3">
    <source>
        <dbReference type="Proteomes" id="UP000295818"/>
    </source>
</evidence>
<evidence type="ECO:0000313" key="2">
    <source>
        <dbReference type="EMBL" id="TCO31637.1"/>
    </source>
</evidence>
<dbReference type="PANTHER" id="PTHR34109">
    <property type="entry name" value="BNAUNNG04460D PROTEIN-RELATED"/>
    <property type="match status" value="1"/>
</dbReference>
<comment type="caution">
    <text evidence="2">The sequence shown here is derived from an EMBL/GenBank/DDBJ whole genome shotgun (WGS) entry which is preliminary data.</text>
</comment>
<dbReference type="InterPro" id="IPR029068">
    <property type="entry name" value="Glyas_Bleomycin-R_OHBP_Dase"/>
</dbReference>
<name>A0ABY2BUG9_9ACTN</name>
<dbReference type="PROSITE" id="PS51819">
    <property type="entry name" value="VOC"/>
    <property type="match status" value="1"/>
</dbReference>
<dbReference type="Gene3D" id="3.10.180.10">
    <property type="entry name" value="2,3-Dihydroxybiphenyl 1,2-Dioxygenase, domain 1"/>
    <property type="match status" value="1"/>
</dbReference>
<evidence type="ECO:0000259" key="1">
    <source>
        <dbReference type="PROSITE" id="PS51819"/>
    </source>
</evidence>
<gene>
    <name evidence="2" type="ORF">EV644_101278</name>
</gene>
<feature type="domain" description="VOC" evidence="1">
    <location>
        <begin position="1"/>
        <end position="124"/>
    </location>
</feature>
<dbReference type="InterPro" id="IPR037523">
    <property type="entry name" value="VOC_core"/>
</dbReference>
<dbReference type="Pfam" id="PF18029">
    <property type="entry name" value="Glyoxalase_6"/>
    <property type="match status" value="1"/>
</dbReference>
<dbReference type="SUPFAM" id="SSF54593">
    <property type="entry name" value="Glyoxalase/Bleomycin resistance protein/Dihydroxybiphenyl dioxygenase"/>
    <property type="match status" value="1"/>
</dbReference>